<sequence>MRTAGNLGFDTWVVSDATFTFAKCDYAGTERTANEVHAMSLANLAGEYAQIVDTQGALARFTTRRGE</sequence>
<organism evidence="1 2">
    <name type="scientific">Vreelandella hamiltonii</name>
    <dbReference type="NCBI Taxonomy" id="502829"/>
    <lineage>
        <taxon>Bacteria</taxon>
        <taxon>Pseudomonadati</taxon>
        <taxon>Pseudomonadota</taxon>
        <taxon>Gammaproteobacteria</taxon>
        <taxon>Oceanospirillales</taxon>
        <taxon>Halomonadaceae</taxon>
        <taxon>Vreelandella</taxon>
    </lineage>
</organism>
<evidence type="ECO:0000313" key="2">
    <source>
        <dbReference type="Proteomes" id="UP000623776"/>
    </source>
</evidence>
<accession>A0A8H9I398</accession>
<name>A0A8H9I398_9GAMM</name>
<dbReference type="AlphaFoldDB" id="A0A8H9I398"/>
<dbReference type="InterPro" id="IPR036380">
    <property type="entry name" value="Isochorismatase-like_sf"/>
</dbReference>
<dbReference type="EMBL" id="BMXN01000007">
    <property type="protein sequence ID" value="GGW25268.1"/>
    <property type="molecule type" value="Genomic_DNA"/>
</dbReference>
<dbReference type="SUPFAM" id="SSF52499">
    <property type="entry name" value="Isochorismatase-like hydrolases"/>
    <property type="match status" value="1"/>
</dbReference>
<dbReference type="Gene3D" id="3.40.50.850">
    <property type="entry name" value="Isochorismatase-like"/>
    <property type="match status" value="1"/>
</dbReference>
<evidence type="ECO:0008006" key="3">
    <source>
        <dbReference type="Google" id="ProtNLM"/>
    </source>
</evidence>
<reference evidence="2" key="1">
    <citation type="journal article" date="2019" name="Int. J. Syst. Evol. Microbiol.">
        <title>The Global Catalogue of Microorganisms (GCM) 10K type strain sequencing project: providing services to taxonomists for standard genome sequencing and annotation.</title>
        <authorList>
            <consortium name="The Broad Institute Genomics Platform"/>
            <consortium name="The Broad Institute Genome Sequencing Center for Infectious Disease"/>
            <person name="Wu L."/>
            <person name="Ma J."/>
        </authorList>
    </citation>
    <scope>NUCLEOTIDE SEQUENCE [LARGE SCALE GENOMIC DNA]</scope>
    <source>
        <strain evidence="2">KCTC 22154</strain>
    </source>
</reference>
<protein>
    <recommendedName>
        <fullName evidence="3">Isochorismatase family protein</fullName>
    </recommendedName>
</protein>
<evidence type="ECO:0000313" key="1">
    <source>
        <dbReference type="EMBL" id="GGW25268.1"/>
    </source>
</evidence>
<comment type="caution">
    <text evidence="1">The sequence shown here is derived from an EMBL/GenBank/DDBJ whole genome shotgun (WGS) entry which is preliminary data.</text>
</comment>
<keyword evidence="2" id="KW-1185">Reference proteome</keyword>
<gene>
    <name evidence="1" type="ORF">GCM10007157_16460</name>
</gene>
<proteinExistence type="predicted"/>
<dbReference type="Proteomes" id="UP000623776">
    <property type="component" value="Unassembled WGS sequence"/>
</dbReference>